<gene>
    <name evidence="1" type="ORF">OXX778_LOCUS13156</name>
</gene>
<dbReference type="AlphaFoldDB" id="A0A814C683"/>
<evidence type="ECO:0000313" key="1">
    <source>
        <dbReference type="EMBL" id="CAF0935843.1"/>
    </source>
</evidence>
<evidence type="ECO:0000313" key="2">
    <source>
        <dbReference type="Proteomes" id="UP000663879"/>
    </source>
</evidence>
<evidence type="ECO:0008006" key="3">
    <source>
        <dbReference type="Google" id="ProtNLM"/>
    </source>
</evidence>
<protein>
    <recommendedName>
        <fullName evidence="3">Integrase catalytic domain-containing protein</fullName>
    </recommendedName>
</protein>
<sequence length="255" mass="28355">MGLGRSKMMYNQRLMSPNYPYGRLGGPGYGYSPYDSFNGLGGPNFGLSPYDTYSGLGGPGLGMSPYDTYSGLGGPGLGMSPYDTYSGLGVQSWDGNCKIIHGRSRHSQGQGLVEQGNGTLKRMIASMMSQFNTNNWLIIVENLEKEKDFVFEEQIEPVNEPVGVEQVKNVRVRTLRECVKQNQEKAAAKMIEKHRKKRNKRNLEFNIGDKISVRIPRIYKGGTDLSRLPGVIGRISHEFNEISTVYGILQDCLRA</sequence>
<keyword evidence="2" id="KW-1185">Reference proteome</keyword>
<organism evidence="1 2">
    <name type="scientific">Brachionus calyciflorus</name>
    <dbReference type="NCBI Taxonomy" id="104777"/>
    <lineage>
        <taxon>Eukaryota</taxon>
        <taxon>Metazoa</taxon>
        <taxon>Spiralia</taxon>
        <taxon>Gnathifera</taxon>
        <taxon>Rotifera</taxon>
        <taxon>Eurotatoria</taxon>
        <taxon>Monogononta</taxon>
        <taxon>Pseudotrocha</taxon>
        <taxon>Ploima</taxon>
        <taxon>Brachionidae</taxon>
        <taxon>Brachionus</taxon>
    </lineage>
</organism>
<name>A0A814C683_9BILA</name>
<proteinExistence type="predicted"/>
<dbReference type="Proteomes" id="UP000663879">
    <property type="component" value="Unassembled WGS sequence"/>
</dbReference>
<reference evidence="1" key="1">
    <citation type="submission" date="2021-02" db="EMBL/GenBank/DDBJ databases">
        <authorList>
            <person name="Nowell W R."/>
        </authorList>
    </citation>
    <scope>NUCLEOTIDE SEQUENCE</scope>
    <source>
        <strain evidence="1">Ploen Becks lab</strain>
    </source>
</reference>
<accession>A0A814C683</accession>
<dbReference type="EMBL" id="CAJNOC010002482">
    <property type="protein sequence ID" value="CAF0935843.1"/>
    <property type="molecule type" value="Genomic_DNA"/>
</dbReference>
<comment type="caution">
    <text evidence="1">The sequence shown here is derived from an EMBL/GenBank/DDBJ whole genome shotgun (WGS) entry which is preliminary data.</text>
</comment>
<dbReference type="OrthoDB" id="10071517at2759"/>